<dbReference type="GO" id="GO:0005829">
    <property type="term" value="C:cytosol"/>
    <property type="evidence" value="ECO:0007669"/>
    <property type="project" value="TreeGrafter"/>
</dbReference>
<dbReference type="InterPro" id="IPR000669">
    <property type="entry name" value="Mannitol_DH"/>
</dbReference>
<dbReference type="Proteomes" id="UP000198869">
    <property type="component" value="Unassembled WGS sequence"/>
</dbReference>
<accession>A0A1G8DVZ7</accession>
<feature type="coiled-coil region" evidence="3">
    <location>
        <begin position="31"/>
        <end position="59"/>
    </location>
</feature>
<dbReference type="InterPro" id="IPR013328">
    <property type="entry name" value="6PGD_dom2"/>
</dbReference>
<gene>
    <name evidence="6" type="ORF">SAMN05421846_101333</name>
</gene>
<evidence type="ECO:0000256" key="2">
    <source>
        <dbReference type="ARBA" id="ARBA00023027"/>
    </source>
</evidence>
<keyword evidence="2" id="KW-0520">NAD</keyword>
<dbReference type="GO" id="GO:0019592">
    <property type="term" value="P:mannitol catabolic process"/>
    <property type="evidence" value="ECO:0007669"/>
    <property type="project" value="TreeGrafter"/>
</dbReference>
<feature type="domain" description="Mannitol dehydrogenase N-terminal" evidence="4">
    <location>
        <begin position="63"/>
        <end position="304"/>
    </location>
</feature>
<dbReference type="Pfam" id="PF08125">
    <property type="entry name" value="Mannitol_dh_C"/>
    <property type="match status" value="1"/>
</dbReference>
<dbReference type="GO" id="GO:0009026">
    <property type="term" value="F:tagaturonate reductase activity"/>
    <property type="evidence" value="ECO:0007669"/>
    <property type="project" value="TreeGrafter"/>
</dbReference>
<sequence length="527" mass="60722">MFLAECNAFANVKYTSGFKRKIFAPFVFKTNQSKCNNIKKMENQIKQKLNRQITNSQEKLPIRIVQFGGGNFMRGFTDYVIDRLNKEAGFHAGIVNVQPTPNGSVHKLEEQDNLYTLFTRGIKKGEIIDEKKIISAIQKSVNPYTNYNEFLDLAKEEELEFIFSNTTETGIAYDETENSIQGPHKNFPAKVTVLLYERFKHFNGSPEKGLRIIPCELIEDNAFALRDIILKYATLWKLEESFAQWIHESSYFHNTLVDRIVPGYPKDDVENYEEQLDYEDQNMVVSETFLLFVIQDAGNLKERIPFSKINEQILVVDDIQPYRLRKVRILNGGHTLMLAPAILSGKETVKESIDDSFVGKFLTDAIFNEVNPTLGLDETELKDFAEEVFDRFRNPFIKHYLASIALYFVSKFKVRVLPSLLTYVEKNNTLPLNLTFALASLIRFYQGNFGEKTLPMNDDEGIITKFKEIWTGEDYGRVAELALSEKTFWDTDLTQVKGLKEAVAKALYEIDHNEIKTAYNNFVEFNS</sequence>
<dbReference type="SUPFAM" id="SSF51735">
    <property type="entry name" value="NAD(P)-binding Rossmann-fold domains"/>
    <property type="match status" value="1"/>
</dbReference>
<proteinExistence type="predicted"/>
<dbReference type="PANTHER" id="PTHR30524">
    <property type="entry name" value="MANNITOL-1-PHOSPHATE 5-DEHYDROGENASE"/>
    <property type="match status" value="1"/>
</dbReference>
<dbReference type="PANTHER" id="PTHR30524:SF0">
    <property type="entry name" value="ALTRONATE OXIDOREDUCTASE-RELATED"/>
    <property type="match status" value="1"/>
</dbReference>
<dbReference type="AlphaFoldDB" id="A0A1G8DVZ7"/>
<protein>
    <submittedName>
        <fullName evidence="6">Tagaturonate reductase</fullName>
    </submittedName>
</protein>
<dbReference type="STRING" id="311334.SAMN05421846_101333"/>
<dbReference type="SUPFAM" id="SSF48179">
    <property type="entry name" value="6-phosphogluconate dehydrogenase C-terminal domain-like"/>
    <property type="match status" value="1"/>
</dbReference>
<dbReference type="PRINTS" id="PR00084">
    <property type="entry name" value="MTLDHDRGNASE"/>
</dbReference>
<feature type="domain" description="Mannitol dehydrogenase C-terminal" evidence="5">
    <location>
        <begin position="318"/>
        <end position="510"/>
    </location>
</feature>
<evidence type="ECO:0000256" key="1">
    <source>
        <dbReference type="ARBA" id="ARBA00023002"/>
    </source>
</evidence>
<evidence type="ECO:0000313" key="6">
    <source>
        <dbReference type="EMBL" id="SDH61874.1"/>
    </source>
</evidence>
<dbReference type="InterPro" id="IPR008927">
    <property type="entry name" value="6-PGluconate_DH-like_C_sf"/>
</dbReference>
<evidence type="ECO:0000259" key="5">
    <source>
        <dbReference type="Pfam" id="PF08125"/>
    </source>
</evidence>
<dbReference type="GO" id="GO:0008926">
    <property type="term" value="F:mannitol-1-phosphate 5-dehydrogenase activity"/>
    <property type="evidence" value="ECO:0007669"/>
    <property type="project" value="TreeGrafter"/>
</dbReference>
<dbReference type="InterPro" id="IPR013118">
    <property type="entry name" value="Mannitol_DH_C"/>
</dbReference>
<organism evidence="6 7">
    <name type="scientific">Chryseobacterium taeanense</name>
    <dbReference type="NCBI Taxonomy" id="311334"/>
    <lineage>
        <taxon>Bacteria</taxon>
        <taxon>Pseudomonadati</taxon>
        <taxon>Bacteroidota</taxon>
        <taxon>Flavobacteriia</taxon>
        <taxon>Flavobacteriales</taxon>
        <taxon>Weeksellaceae</taxon>
        <taxon>Chryseobacterium group</taxon>
        <taxon>Chryseobacterium</taxon>
    </lineage>
</organism>
<evidence type="ECO:0000256" key="3">
    <source>
        <dbReference type="SAM" id="Coils"/>
    </source>
</evidence>
<evidence type="ECO:0000313" key="7">
    <source>
        <dbReference type="Proteomes" id="UP000198869"/>
    </source>
</evidence>
<dbReference type="Pfam" id="PF01232">
    <property type="entry name" value="Mannitol_dh"/>
    <property type="match status" value="1"/>
</dbReference>
<dbReference type="InterPro" id="IPR013131">
    <property type="entry name" value="Mannitol_DH_N"/>
</dbReference>
<keyword evidence="1" id="KW-0560">Oxidoreductase</keyword>
<keyword evidence="3" id="KW-0175">Coiled coil</keyword>
<dbReference type="InterPro" id="IPR036291">
    <property type="entry name" value="NAD(P)-bd_dom_sf"/>
</dbReference>
<reference evidence="7" key="1">
    <citation type="submission" date="2016-10" db="EMBL/GenBank/DDBJ databases">
        <authorList>
            <person name="Varghese N."/>
            <person name="Submissions S."/>
        </authorList>
    </citation>
    <scope>NUCLEOTIDE SEQUENCE [LARGE SCALE GENOMIC DNA]</scope>
    <source>
        <strain evidence="7">DSM 17071</strain>
    </source>
</reference>
<evidence type="ECO:0000259" key="4">
    <source>
        <dbReference type="Pfam" id="PF01232"/>
    </source>
</evidence>
<name>A0A1G8DVZ7_9FLAO</name>
<dbReference type="Gene3D" id="1.10.1040.10">
    <property type="entry name" value="N-(1-d-carboxylethyl)-l-norvaline Dehydrogenase, domain 2"/>
    <property type="match status" value="1"/>
</dbReference>
<dbReference type="EMBL" id="FNDW01000001">
    <property type="protein sequence ID" value="SDH61874.1"/>
    <property type="molecule type" value="Genomic_DNA"/>
</dbReference>
<dbReference type="NCBIfam" id="NF002969">
    <property type="entry name" value="PRK03643.1"/>
    <property type="match status" value="1"/>
</dbReference>
<dbReference type="GO" id="GO:0019698">
    <property type="term" value="P:D-galacturonate catabolic process"/>
    <property type="evidence" value="ECO:0007669"/>
    <property type="project" value="TreeGrafter"/>
</dbReference>
<dbReference type="Gene3D" id="3.40.50.720">
    <property type="entry name" value="NAD(P)-binding Rossmann-like Domain"/>
    <property type="match status" value="1"/>
</dbReference>
<keyword evidence="7" id="KW-1185">Reference proteome</keyword>